<dbReference type="Gene3D" id="3.40.605.10">
    <property type="entry name" value="Aldehyde Dehydrogenase, Chain A, domain 1"/>
    <property type="match status" value="1"/>
</dbReference>
<dbReference type="PANTHER" id="PTHR11699">
    <property type="entry name" value="ALDEHYDE DEHYDROGENASE-RELATED"/>
    <property type="match status" value="1"/>
</dbReference>
<reference evidence="4 5" key="1">
    <citation type="submission" date="2019-10" db="EMBL/GenBank/DDBJ databases">
        <title>Whole genome shotgun sequence of Acrocarpospora macrocephala NBRC 16266.</title>
        <authorList>
            <person name="Ichikawa N."/>
            <person name="Kimura A."/>
            <person name="Kitahashi Y."/>
            <person name="Komaki H."/>
            <person name="Oguchi A."/>
        </authorList>
    </citation>
    <scope>NUCLEOTIDE SEQUENCE [LARGE SCALE GENOMIC DNA]</scope>
    <source>
        <strain evidence="4 5">NBRC 16266</strain>
    </source>
</reference>
<evidence type="ECO:0000256" key="1">
    <source>
        <dbReference type="ARBA" id="ARBA00009986"/>
    </source>
</evidence>
<dbReference type="AlphaFoldDB" id="A0A5M3WE51"/>
<gene>
    <name evidence="4" type="ORF">Amac_001940</name>
</gene>
<dbReference type="GO" id="GO:0016491">
    <property type="term" value="F:oxidoreductase activity"/>
    <property type="evidence" value="ECO:0007669"/>
    <property type="project" value="UniProtKB-KW"/>
</dbReference>
<dbReference type="SUPFAM" id="SSF53720">
    <property type="entry name" value="ALDH-like"/>
    <property type="match status" value="1"/>
</dbReference>
<comment type="caution">
    <text evidence="4">The sequence shown here is derived from an EMBL/GenBank/DDBJ whole genome shotgun (WGS) entry which is preliminary data.</text>
</comment>
<protein>
    <recommendedName>
        <fullName evidence="3">Aldehyde dehydrogenase domain-containing protein</fullName>
    </recommendedName>
</protein>
<dbReference type="Pfam" id="PF00171">
    <property type="entry name" value="Aldedh"/>
    <property type="match status" value="1"/>
</dbReference>
<evidence type="ECO:0000256" key="2">
    <source>
        <dbReference type="ARBA" id="ARBA00023002"/>
    </source>
</evidence>
<keyword evidence="5" id="KW-1185">Reference proteome</keyword>
<name>A0A5M3WE51_9ACTN</name>
<dbReference type="OrthoDB" id="6882680at2"/>
<dbReference type="RefSeq" id="WP_155352334.1">
    <property type="nucleotide sequence ID" value="NZ_BAAAHL010000022.1"/>
</dbReference>
<accession>A0A5M3WE51</accession>
<evidence type="ECO:0000313" key="5">
    <source>
        <dbReference type="Proteomes" id="UP000331127"/>
    </source>
</evidence>
<dbReference type="FunFam" id="3.40.605.10:FF:000007">
    <property type="entry name" value="NAD/NADP-dependent betaine aldehyde dehydrogenase"/>
    <property type="match status" value="1"/>
</dbReference>
<dbReference type="InterPro" id="IPR015590">
    <property type="entry name" value="Aldehyde_DH_dom"/>
</dbReference>
<dbReference type="InterPro" id="IPR016161">
    <property type="entry name" value="Ald_DH/histidinol_DH"/>
</dbReference>
<dbReference type="InterPro" id="IPR016162">
    <property type="entry name" value="Ald_DH_N"/>
</dbReference>
<dbReference type="EMBL" id="BLAE01000003">
    <property type="protein sequence ID" value="GES06599.1"/>
    <property type="molecule type" value="Genomic_DNA"/>
</dbReference>
<feature type="domain" description="Aldehyde dehydrogenase" evidence="3">
    <location>
        <begin position="26"/>
        <end position="209"/>
    </location>
</feature>
<keyword evidence="2" id="KW-0560">Oxidoreductase</keyword>
<sequence length="240" mass="25737">MTDGQFAPTVHDDIELARKMLIGGEWVGAISGKTFPVYDPADGRVIVEVPAGDAADVDRAVAAARAAFAPGGPWRSMTPQARGKLIWKLADLVEQNAERLSMLDSIDSGKPINEMRFFDVPFSVDVLRYYAGWPTKITGDTIPISYPAASGGRFHAYTLKEPVGVVGAIVPWNLPLLMAIKKLAPALATGCTVVIKPAKQTPISIALLAWRCEGSFTLNIAVIGSNITGLKRTRIRPPTA</sequence>
<evidence type="ECO:0000259" key="3">
    <source>
        <dbReference type="Pfam" id="PF00171"/>
    </source>
</evidence>
<evidence type="ECO:0000313" key="4">
    <source>
        <dbReference type="EMBL" id="GES06599.1"/>
    </source>
</evidence>
<comment type="similarity">
    <text evidence="1">Belongs to the aldehyde dehydrogenase family.</text>
</comment>
<proteinExistence type="inferred from homology"/>
<dbReference type="Proteomes" id="UP000331127">
    <property type="component" value="Unassembled WGS sequence"/>
</dbReference>
<organism evidence="4 5">
    <name type="scientific">Acrocarpospora macrocephala</name>
    <dbReference type="NCBI Taxonomy" id="150177"/>
    <lineage>
        <taxon>Bacteria</taxon>
        <taxon>Bacillati</taxon>
        <taxon>Actinomycetota</taxon>
        <taxon>Actinomycetes</taxon>
        <taxon>Streptosporangiales</taxon>
        <taxon>Streptosporangiaceae</taxon>
        <taxon>Acrocarpospora</taxon>
    </lineage>
</organism>